<protein>
    <submittedName>
        <fullName evidence="2">Uncharacterized protein</fullName>
    </submittedName>
</protein>
<dbReference type="AlphaFoldDB" id="A0A4C1X4R4"/>
<comment type="caution">
    <text evidence="2">The sequence shown here is derived from an EMBL/GenBank/DDBJ whole genome shotgun (WGS) entry which is preliminary data.</text>
</comment>
<name>A0A4C1X4R4_EUMVA</name>
<evidence type="ECO:0000313" key="3">
    <source>
        <dbReference type="Proteomes" id="UP000299102"/>
    </source>
</evidence>
<proteinExistence type="predicted"/>
<dbReference type="Proteomes" id="UP000299102">
    <property type="component" value="Unassembled WGS sequence"/>
</dbReference>
<gene>
    <name evidence="2" type="ORF">EVAR_39953_1</name>
</gene>
<sequence length="96" mass="10544">MSTERLQVYKIDLQIHLKLCTGAAPYRTTLRGHDLETILNYIVQSGDEPGLSSPMRFIGILQNNERIGACRPPISGGRKCGPNEGGSQARAQIVKH</sequence>
<evidence type="ECO:0000313" key="2">
    <source>
        <dbReference type="EMBL" id="GBP57314.1"/>
    </source>
</evidence>
<dbReference type="EMBL" id="BGZK01000713">
    <property type="protein sequence ID" value="GBP57314.1"/>
    <property type="molecule type" value="Genomic_DNA"/>
</dbReference>
<reference evidence="2 3" key="1">
    <citation type="journal article" date="2019" name="Commun. Biol.">
        <title>The bagworm genome reveals a unique fibroin gene that provides high tensile strength.</title>
        <authorList>
            <person name="Kono N."/>
            <person name="Nakamura H."/>
            <person name="Ohtoshi R."/>
            <person name="Tomita M."/>
            <person name="Numata K."/>
            <person name="Arakawa K."/>
        </authorList>
    </citation>
    <scope>NUCLEOTIDE SEQUENCE [LARGE SCALE GENOMIC DNA]</scope>
</reference>
<accession>A0A4C1X4R4</accession>
<evidence type="ECO:0000256" key="1">
    <source>
        <dbReference type="SAM" id="MobiDB-lite"/>
    </source>
</evidence>
<organism evidence="2 3">
    <name type="scientific">Eumeta variegata</name>
    <name type="common">Bagworm moth</name>
    <name type="synonym">Eumeta japonica</name>
    <dbReference type="NCBI Taxonomy" id="151549"/>
    <lineage>
        <taxon>Eukaryota</taxon>
        <taxon>Metazoa</taxon>
        <taxon>Ecdysozoa</taxon>
        <taxon>Arthropoda</taxon>
        <taxon>Hexapoda</taxon>
        <taxon>Insecta</taxon>
        <taxon>Pterygota</taxon>
        <taxon>Neoptera</taxon>
        <taxon>Endopterygota</taxon>
        <taxon>Lepidoptera</taxon>
        <taxon>Glossata</taxon>
        <taxon>Ditrysia</taxon>
        <taxon>Tineoidea</taxon>
        <taxon>Psychidae</taxon>
        <taxon>Oiketicinae</taxon>
        <taxon>Eumeta</taxon>
    </lineage>
</organism>
<feature type="region of interest" description="Disordered" evidence="1">
    <location>
        <begin position="72"/>
        <end position="96"/>
    </location>
</feature>
<keyword evidence="3" id="KW-1185">Reference proteome</keyword>